<dbReference type="AlphaFoldDB" id="A0A544YHB9"/>
<gene>
    <name evidence="2" type="ORF">FLX08_31750</name>
</gene>
<evidence type="ECO:0000313" key="3">
    <source>
        <dbReference type="Proteomes" id="UP000316541"/>
    </source>
</evidence>
<accession>A0A544YHB9</accession>
<evidence type="ECO:0000313" key="2">
    <source>
        <dbReference type="EMBL" id="TQS16163.1"/>
    </source>
</evidence>
<feature type="signal peptide" evidence="1">
    <location>
        <begin position="1"/>
        <end position="31"/>
    </location>
</feature>
<dbReference type="EMBL" id="VIRM01000052">
    <property type="protein sequence ID" value="TQS16163.1"/>
    <property type="molecule type" value="Genomic_DNA"/>
</dbReference>
<protein>
    <submittedName>
        <fullName evidence="2">Uncharacterized protein</fullName>
    </submittedName>
</protein>
<keyword evidence="1" id="KW-0732">Signal</keyword>
<evidence type="ECO:0000256" key="1">
    <source>
        <dbReference type="SAM" id="SignalP"/>
    </source>
</evidence>
<dbReference type="RefSeq" id="WP_142623941.1">
    <property type="nucleotide sequence ID" value="NZ_VIRM01000052.1"/>
</dbReference>
<dbReference type="Proteomes" id="UP000316541">
    <property type="component" value="Unassembled WGS sequence"/>
</dbReference>
<proteinExistence type="predicted"/>
<comment type="caution">
    <text evidence="2">The sequence shown here is derived from an EMBL/GenBank/DDBJ whole genome shotgun (WGS) entry which is preliminary data.</text>
</comment>
<feature type="chain" id="PRO_5022077653" evidence="1">
    <location>
        <begin position="32"/>
        <end position="364"/>
    </location>
</feature>
<organism evidence="2 3">
    <name type="scientific">Microbispora hainanensis</name>
    <dbReference type="NCBI Taxonomy" id="568844"/>
    <lineage>
        <taxon>Bacteria</taxon>
        <taxon>Bacillati</taxon>
        <taxon>Actinomycetota</taxon>
        <taxon>Actinomycetes</taxon>
        <taxon>Streptosporangiales</taxon>
        <taxon>Streptosporangiaceae</taxon>
        <taxon>Microbispora</taxon>
    </lineage>
</organism>
<sequence>MRLLHSVFTRLLLLCAMVAGGAVAGAGAANAAVPDVWGFAYVDTSSGVPNLAYQAGSWGPGPTVSVTPGVPGEYFVRFPKIGIPKGGIAHVTAISQSAEWCQIEKWGQSGSDEIVAVRCYRFGGGPAKALFSIVFASSSGALFSAAQAFGYVFWDGTSIASDYNSSLGVNAVYPNTTGDWTVWLPGLGSAAQAGNIQVTAVDSSKPARCKVGAWSWAPSGQKIQVLCHDVADKPYDTGWTLTYQRERAITGAYAPPKLFAYTFDNVPANPGPYAPGPAGINYNSQGGINTVQTAGGGMRLVSFPKVGVTPNNVQVTAYGPGPEYCNLLTLWTTYGSNVYVRDVVCYKGTTRVDQPSFVTYVSQY</sequence>
<reference evidence="2 3" key="1">
    <citation type="submission" date="2019-07" db="EMBL/GenBank/DDBJ databases">
        <title>Microbispora hainanensis DSM 45428.</title>
        <authorList>
            <person name="Thawai C."/>
        </authorList>
    </citation>
    <scope>NUCLEOTIDE SEQUENCE [LARGE SCALE GENOMIC DNA]</scope>
    <source>
        <strain evidence="2 3">DSM 45428</strain>
    </source>
</reference>
<name>A0A544YHB9_9ACTN</name>